<gene>
    <name evidence="3" type="ORF">H924_11320</name>
</gene>
<accession>M1UVU8</accession>
<dbReference type="Proteomes" id="UP000011760">
    <property type="component" value="Chromosome"/>
</dbReference>
<dbReference type="GO" id="GO:0006508">
    <property type="term" value="P:proteolysis"/>
    <property type="evidence" value="ECO:0007669"/>
    <property type="project" value="InterPro"/>
</dbReference>
<dbReference type="PANTHER" id="PTHR30023:SF0">
    <property type="entry name" value="PENICILLIN-SENSITIVE CARBOXYPEPTIDASE A"/>
    <property type="match status" value="1"/>
</dbReference>
<organism evidence="3 4">
    <name type="scientific">Corynebacterium callunae DSM 20147</name>
    <dbReference type="NCBI Taxonomy" id="1121353"/>
    <lineage>
        <taxon>Bacteria</taxon>
        <taxon>Bacillati</taxon>
        <taxon>Actinomycetota</taxon>
        <taxon>Actinomycetes</taxon>
        <taxon>Mycobacteriales</taxon>
        <taxon>Corynebacteriaceae</taxon>
        <taxon>Corynebacterium</taxon>
    </lineage>
</organism>
<dbReference type="Pfam" id="PF02113">
    <property type="entry name" value="Peptidase_S13"/>
    <property type="match status" value="2"/>
</dbReference>
<dbReference type="GO" id="GO:0000270">
    <property type="term" value="P:peptidoglycan metabolic process"/>
    <property type="evidence" value="ECO:0007669"/>
    <property type="project" value="TreeGrafter"/>
</dbReference>
<dbReference type="NCBIfam" id="TIGR00666">
    <property type="entry name" value="PBP4"/>
    <property type="match status" value="1"/>
</dbReference>
<dbReference type="PANTHER" id="PTHR30023">
    <property type="entry name" value="D-ALANYL-D-ALANINE CARBOXYPEPTIDASE"/>
    <property type="match status" value="1"/>
</dbReference>
<dbReference type="GO" id="GO:0004185">
    <property type="term" value="F:serine-type carboxypeptidase activity"/>
    <property type="evidence" value="ECO:0007669"/>
    <property type="project" value="InterPro"/>
</dbReference>
<dbReference type="RefSeq" id="WP_015652118.1">
    <property type="nucleotide sequence ID" value="NC_020506.1"/>
</dbReference>
<dbReference type="SUPFAM" id="SSF56601">
    <property type="entry name" value="beta-lactamase/transpeptidase-like"/>
    <property type="match status" value="1"/>
</dbReference>
<dbReference type="InterPro" id="IPR000667">
    <property type="entry name" value="Peptidase_S13"/>
</dbReference>
<dbReference type="OrthoDB" id="56883at2"/>
<comment type="similarity">
    <text evidence="1">Belongs to the peptidase S13 family.</text>
</comment>
<protein>
    <submittedName>
        <fullName evidence="3">D-alanyl-D-alanine carboxypeptidase</fullName>
    </submittedName>
</protein>
<evidence type="ECO:0000256" key="2">
    <source>
        <dbReference type="ARBA" id="ARBA00022801"/>
    </source>
</evidence>
<dbReference type="EMBL" id="CP004354">
    <property type="protein sequence ID" value="AGG67692.1"/>
    <property type="molecule type" value="Genomic_DNA"/>
</dbReference>
<dbReference type="Gene3D" id="3.40.710.10">
    <property type="entry name" value="DD-peptidase/beta-lactamase superfamily"/>
    <property type="match status" value="2"/>
</dbReference>
<reference evidence="3 4" key="1">
    <citation type="submission" date="2013-02" db="EMBL/GenBank/DDBJ databases">
        <title>The complete genome sequence of Corynebacterium callunae DSM 20147.</title>
        <authorList>
            <person name="Ruckert C."/>
            <person name="Albersmeier A."/>
            <person name="Kalinowski J."/>
        </authorList>
    </citation>
    <scope>NUCLEOTIDE SEQUENCE [LARGE SCALE GENOMIC DNA]</scope>
    <source>
        <strain evidence="3 4">DSM 20147</strain>
    </source>
</reference>
<dbReference type="PATRIC" id="fig|1121353.3.peg.2313"/>
<dbReference type="AlphaFoldDB" id="M1UVU8"/>
<keyword evidence="3" id="KW-0645">Protease</keyword>
<keyword evidence="4" id="KW-1185">Reference proteome</keyword>
<evidence type="ECO:0000256" key="1">
    <source>
        <dbReference type="ARBA" id="ARBA00006096"/>
    </source>
</evidence>
<name>M1UVU8_9CORY</name>
<keyword evidence="2" id="KW-0378">Hydrolase</keyword>
<dbReference type="eggNOG" id="COG2027">
    <property type="taxonomic scope" value="Bacteria"/>
</dbReference>
<evidence type="ECO:0000313" key="3">
    <source>
        <dbReference type="EMBL" id="AGG67692.1"/>
    </source>
</evidence>
<evidence type="ECO:0000313" key="4">
    <source>
        <dbReference type="Proteomes" id="UP000011760"/>
    </source>
</evidence>
<dbReference type="HOGENOM" id="CLU_017692_0_0_11"/>
<dbReference type="KEGG" id="ccn:H924_11320"/>
<proteinExistence type="inferred from homology"/>
<dbReference type="InterPro" id="IPR012338">
    <property type="entry name" value="Beta-lactam/transpept-like"/>
</dbReference>
<keyword evidence="3" id="KW-0121">Carboxypeptidase</keyword>
<dbReference type="PRINTS" id="PR00922">
    <property type="entry name" value="DADACBPTASE3"/>
</dbReference>
<dbReference type="STRING" id="1121353.H924_11320"/>
<sequence length="427" mass="44477">MKKALWVSSSVGALVVVSSVIGAGIWVNSSGFGLNHPPAQTAEMPAPLFSSAIDPAATEVPDFDALAEQLNAKATDSRLGTFVGIARDVESGEVVWQHNPEVAVRPASATKILTAAMALYQLGANDTITTDVVAGDEAGTVVIKAAGDVTISQEQLDDLGQQLAGQNISKVLIDTSIWPDAAFAETWDPVDIDAGYITSVEPAMIEGGRLGGAEGDLPRSHTPALDVAQAVADRVGATEVGTGTTSNQEVLASITSDTLVERLARMMKDSDNVMAEGLAKEVAAKQGKATDSASTAQMTLEILQQHGFDLTGVSIVDNSGLSFDNLITPQLLDDILTRAATEAELKPLLISLPIAHGTGTLEDRYEGLSGAGWVRAKTGTLTDTSALAGVVTSQSGRVFTFAFVSNESAILPAREALDEMASVLRDY</sequence>